<organism evidence="3 4">
    <name type="scientific">Hyaloperonospora brassicae</name>
    <name type="common">Brassica downy mildew</name>
    <name type="synonym">Peronospora brassicae</name>
    <dbReference type="NCBI Taxonomy" id="162125"/>
    <lineage>
        <taxon>Eukaryota</taxon>
        <taxon>Sar</taxon>
        <taxon>Stramenopiles</taxon>
        <taxon>Oomycota</taxon>
        <taxon>Peronosporomycetes</taxon>
        <taxon>Peronosporales</taxon>
        <taxon>Peronosporaceae</taxon>
        <taxon>Hyaloperonospora</taxon>
    </lineage>
</organism>
<evidence type="ECO:0000256" key="1">
    <source>
        <dbReference type="ARBA" id="ARBA00006499"/>
    </source>
</evidence>
<dbReference type="InterPro" id="IPR029058">
    <property type="entry name" value="AB_hydrolase_fold"/>
</dbReference>
<dbReference type="Proteomes" id="UP001162031">
    <property type="component" value="Unassembled WGS sequence"/>
</dbReference>
<comment type="caution">
    <text evidence="3">The sequence shown here is derived from an EMBL/GenBank/DDBJ whole genome shotgun (WGS) entry which is preliminary data.</text>
</comment>
<dbReference type="AlphaFoldDB" id="A0AAV0TG36"/>
<dbReference type="SUPFAM" id="SSF53474">
    <property type="entry name" value="alpha/beta-Hydrolases"/>
    <property type="match status" value="1"/>
</dbReference>
<name>A0AAV0TG36_HYABA</name>
<evidence type="ECO:0000259" key="2">
    <source>
        <dbReference type="Pfam" id="PF02230"/>
    </source>
</evidence>
<dbReference type="GO" id="GO:0005737">
    <property type="term" value="C:cytoplasm"/>
    <property type="evidence" value="ECO:0007669"/>
    <property type="project" value="TreeGrafter"/>
</dbReference>
<dbReference type="InterPro" id="IPR050565">
    <property type="entry name" value="LYPA1-2/EST-like"/>
</dbReference>
<dbReference type="PANTHER" id="PTHR10655:SF70">
    <property type="entry name" value="PHOSPHOLIPASE_CARBOXYLESTERASE_THIOESTERASE DOMAIN-CONTAINING PROTEIN"/>
    <property type="match status" value="1"/>
</dbReference>
<accession>A0AAV0TG36</accession>
<feature type="domain" description="Phospholipase/carboxylesterase/thioesterase" evidence="2">
    <location>
        <begin position="86"/>
        <end position="261"/>
    </location>
</feature>
<evidence type="ECO:0000313" key="4">
    <source>
        <dbReference type="Proteomes" id="UP001162031"/>
    </source>
</evidence>
<dbReference type="Pfam" id="PF02230">
    <property type="entry name" value="Abhydrolase_2"/>
    <property type="match status" value="1"/>
</dbReference>
<protein>
    <recommendedName>
        <fullName evidence="2">Phospholipase/carboxylesterase/thioesterase domain-containing protein</fullName>
    </recommendedName>
</protein>
<gene>
    <name evidence="3" type="ORF">HBR001_LOCUS2604</name>
</gene>
<reference evidence="3" key="1">
    <citation type="submission" date="2022-12" db="EMBL/GenBank/DDBJ databases">
        <authorList>
            <person name="Webb A."/>
        </authorList>
    </citation>
    <scope>NUCLEOTIDE SEQUENCE</scope>
    <source>
        <strain evidence="3">Hp1</strain>
    </source>
</reference>
<dbReference type="GO" id="GO:0008474">
    <property type="term" value="F:palmitoyl-(protein) hydrolase activity"/>
    <property type="evidence" value="ECO:0007669"/>
    <property type="project" value="TreeGrafter"/>
</dbReference>
<evidence type="ECO:0000313" key="3">
    <source>
        <dbReference type="EMBL" id="CAI5721328.1"/>
    </source>
</evidence>
<dbReference type="Gene3D" id="3.40.50.1820">
    <property type="entry name" value="alpha/beta hydrolase"/>
    <property type="match status" value="1"/>
</dbReference>
<sequence>MDAAVERVHEAARLLLVRGPDGRTRWLSHASHDLPPLGISHAPSTPVTLRPKTTVSRRSNCLDLDALRFPDKRSVFRLVQPTDGAPEAQNLLLLLHGRGDSHETFARLGEHMALPQTAVVSLRAPLELPFGLGRSWVDDLDETGDVIPPDRPHERRSQSLEAAKDYVWSFLRVLHDRYAWDYSRLFLFAFSQGACVAFHLAMTLPRDVRLGGVVLVAGGAVAGSHSSSCSDPRGGAVATPMLQVTGDADNVYPVPLAQRSRRDFARRHSEIAAAELFTSVVRPHKGHAMIDAQEDMRHVMGFFSKHLYLRNIALENRSDVVEIQT</sequence>
<keyword evidence="4" id="KW-1185">Reference proteome</keyword>
<dbReference type="PANTHER" id="PTHR10655">
    <property type="entry name" value="LYSOPHOSPHOLIPASE-RELATED"/>
    <property type="match status" value="1"/>
</dbReference>
<dbReference type="GO" id="GO:0052689">
    <property type="term" value="F:carboxylic ester hydrolase activity"/>
    <property type="evidence" value="ECO:0007669"/>
    <property type="project" value="TreeGrafter"/>
</dbReference>
<dbReference type="EMBL" id="CANTFL010000368">
    <property type="protein sequence ID" value="CAI5721328.1"/>
    <property type="molecule type" value="Genomic_DNA"/>
</dbReference>
<comment type="similarity">
    <text evidence="1">Belongs to the AB hydrolase superfamily. AB hydrolase 2 family.</text>
</comment>
<dbReference type="InterPro" id="IPR003140">
    <property type="entry name" value="PLipase/COase/thioEstase"/>
</dbReference>
<proteinExistence type="inferred from homology"/>